<dbReference type="HOGENOM" id="CLU_013985_3_1_10"/>
<dbReference type="InterPro" id="IPR000182">
    <property type="entry name" value="GNAT_dom"/>
</dbReference>
<feature type="domain" description="N-acetyltransferase" evidence="1">
    <location>
        <begin position="11"/>
        <end position="174"/>
    </location>
</feature>
<sequence>MMKIFVETERLILREILPTDIDGMYELDSDPEVHKYLGNKPITNKDQIADVINFIRQQYIDNGIGRWAIIDKTTNEFIGWAGLKFVTIQTNNHINYYDLGYRLIKKYWGKGIGVEAAFASLKYAFDKLNVNEVYAIADCENNGSDKILKKVGLKFIETFDLDGIKHNWYKIDRKEFDNNV</sequence>
<evidence type="ECO:0000313" key="2">
    <source>
        <dbReference type="EMBL" id="AFD08627.1"/>
    </source>
</evidence>
<accession>H8KLC5</accession>
<dbReference type="PROSITE" id="PS51186">
    <property type="entry name" value="GNAT"/>
    <property type="match status" value="1"/>
</dbReference>
<dbReference type="Proteomes" id="UP000007590">
    <property type="component" value="Chromosome"/>
</dbReference>
<name>H8KLC5_SOLCM</name>
<protein>
    <submittedName>
        <fullName evidence="2">Acetyltransferase, ribosomal protein N-acetylase</fullName>
    </submittedName>
</protein>
<organism evidence="2 3">
    <name type="scientific">Solitalea canadensis (strain ATCC 29591 / DSM 3403 / JCM 21819 / LMG 8368 / NBRC 15130 / NCIMB 12057 / USAM 9D)</name>
    <name type="common">Flexibacter canadensis</name>
    <dbReference type="NCBI Taxonomy" id="929556"/>
    <lineage>
        <taxon>Bacteria</taxon>
        <taxon>Pseudomonadati</taxon>
        <taxon>Bacteroidota</taxon>
        <taxon>Sphingobacteriia</taxon>
        <taxon>Sphingobacteriales</taxon>
        <taxon>Sphingobacteriaceae</taxon>
        <taxon>Solitalea</taxon>
    </lineage>
</organism>
<dbReference type="PANTHER" id="PTHR43792">
    <property type="entry name" value="GNAT FAMILY, PUTATIVE (AFU_ORTHOLOGUE AFUA_3G00765)-RELATED-RELATED"/>
    <property type="match status" value="1"/>
</dbReference>
<keyword evidence="3" id="KW-1185">Reference proteome</keyword>
<dbReference type="AlphaFoldDB" id="H8KLC5"/>
<dbReference type="KEGG" id="scn:Solca_3623"/>
<dbReference type="Gene3D" id="3.40.630.30">
    <property type="match status" value="1"/>
</dbReference>
<dbReference type="GO" id="GO:0005840">
    <property type="term" value="C:ribosome"/>
    <property type="evidence" value="ECO:0007669"/>
    <property type="project" value="UniProtKB-KW"/>
</dbReference>
<dbReference type="GO" id="GO:0016747">
    <property type="term" value="F:acyltransferase activity, transferring groups other than amino-acyl groups"/>
    <property type="evidence" value="ECO:0007669"/>
    <property type="project" value="InterPro"/>
</dbReference>
<dbReference type="PANTHER" id="PTHR43792:SF16">
    <property type="entry name" value="N-ACETYLTRANSFERASE DOMAIN-CONTAINING PROTEIN"/>
    <property type="match status" value="1"/>
</dbReference>
<dbReference type="InterPro" id="IPR051531">
    <property type="entry name" value="N-acetyltransferase"/>
</dbReference>
<dbReference type="eggNOG" id="COG1670">
    <property type="taxonomic scope" value="Bacteria"/>
</dbReference>
<keyword evidence="2" id="KW-0687">Ribonucleoprotein</keyword>
<keyword evidence="2" id="KW-0689">Ribosomal protein</keyword>
<dbReference type="Pfam" id="PF13302">
    <property type="entry name" value="Acetyltransf_3"/>
    <property type="match status" value="1"/>
</dbReference>
<keyword evidence="2" id="KW-0808">Transferase</keyword>
<dbReference type="STRING" id="929556.Solca_3623"/>
<dbReference type="SUPFAM" id="SSF55729">
    <property type="entry name" value="Acyl-CoA N-acyltransferases (Nat)"/>
    <property type="match status" value="1"/>
</dbReference>
<proteinExistence type="predicted"/>
<reference evidence="2" key="1">
    <citation type="submission" date="2012-02" db="EMBL/GenBank/DDBJ databases">
        <title>The complete genome of Solitalea canadensis DSM 3403.</title>
        <authorList>
            <consortium name="US DOE Joint Genome Institute (JGI-PGF)"/>
            <person name="Lucas S."/>
            <person name="Copeland A."/>
            <person name="Lapidus A."/>
            <person name="Glavina del Rio T."/>
            <person name="Dalin E."/>
            <person name="Tice H."/>
            <person name="Bruce D."/>
            <person name="Goodwin L."/>
            <person name="Pitluck S."/>
            <person name="Peters L."/>
            <person name="Ovchinnikova G."/>
            <person name="Lu M."/>
            <person name="Kyrpides N."/>
            <person name="Mavromatis K."/>
            <person name="Ivanova N."/>
            <person name="Brettin T."/>
            <person name="Detter J.C."/>
            <person name="Han C."/>
            <person name="Larimer F."/>
            <person name="Land M."/>
            <person name="Hauser L."/>
            <person name="Markowitz V."/>
            <person name="Cheng J.-F."/>
            <person name="Hugenholtz P."/>
            <person name="Woyke T."/>
            <person name="Wu D."/>
            <person name="Spring S."/>
            <person name="Schroeder M."/>
            <person name="Kopitz M."/>
            <person name="Brambilla E."/>
            <person name="Klenk H.-P."/>
            <person name="Eisen J.A."/>
        </authorList>
    </citation>
    <scope>NUCLEOTIDE SEQUENCE</scope>
    <source>
        <strain evidence="2">DSM 3403</strain>
    </source>
</reference>
<evidence type="ECO:0000313" key="3">
    <source>
        <dbReference type="Proteomes" id="UP000007590"/>
    </source>
</evidence>
<dbReference type="EMBL" id="CP003349">
    <property type="protein sequence ID" value="AFD08627.1"/>
    <property type="molecule type" value="Genomic_DNA"/>
</dbReference>
<evidence type="ECO:0000259" key="1">
    <source>
        <dbReference type="PROSITE" id="PS51186"/>
    </source>
</evidence>
<dbReference type="InterPro" id="IPR016181">
    <property type="entry name" value="Acyl_CoA_acyltransferase"/>
</dbReference>
<gene>
    <name evidence="2" type="ordered locus">Solca_3623</name>
</gene>